<evidence type="ECO:0000256" key="1">
    <source>
        <dbReference type="SAM" id="MobiDB-lite"/>
    </source>
</evidence>
<dbReference type="PANTHER" id="PTHR31071">
    <property type="entry name" value="GB|AAF24581.1"/>
    <property type="match status" value="1"/>
</dbReference>
<dbReference type="AlphaFoldDB" id="A0A6A2YX59"/>
<sequence length="241" mass="27787">MEEMMMMMSSSSSPNNQSNEASTCTTWKVYDNPFYCPHHQQLWLSSKHPHHQNNFPFCDLTSVMDSELDIARAQIIDLQAELVKRQSQSTRNWLKSLPNKEWDIEEERNMLRMAEVIREERVQIKMAEAKILFEEKLLALEETKRAPPPPADKEDKPPSSSRNTGVTMSSSMAIQRKASRETENPHIKRGIKGFVEFPRGVQTINGSRSRNWGSKLECQKAQLRILLKRKSPIPSNCNIMS</sequence>
<dbReference type="PANTHER" id="PTHR31071:SF39">
    <property type="entry name" value="PROTEIN BRANCHLESS TRICHOME"/>
    <property type="match status" value="1"/>
</dbReference>
<gene>
    <name evidence="2" type="ORF">F3Y22_tig00111166pilonHSYRG00344</name>
</gene>
<evidence type="ECO:0000313" key="2">
    <source>
        <dbReference type="EMBL" id="KAE8683919.1"/>
    </source>
</evidence>
<dbReference type="Proteomes" id="UP000436088">
    <property type="component" value="Unassembled WGS sequence"/>
</dbReference>
<accession>A0A6A2YX59</accession>
<name>A0A6A2YX59_HIBSY</name>
<feature type="region of interest" description="Disordered" evidence="1">
    <location>
        <begin position="142"/>
        <end position="184"/>
    </location>
</feature>
<protein>
    <submittedName>
        <fullName evidence="2">Uncharacterized protein</fullName>
    </submittedName>
</protein>
<feature type="compositionally biased region" description="Polar residues" evidence="1">
    <location>
        <begin position="161"/>
        <end position="173"/>
    </location>
</feature>
<feature type="compositionally biased region" description="Basic and acidic residues" evidence="1">
    <location>
        <begin position="142"/>
        <end position="157"/>
    </location>
</feature>
<dbReference type="EMBL" id="VEPZ02001257">
    <property type="protein sequence ID" value="KAE8683919.1"/>
    <property type="molecule type" value="Genomic_DNA"/>
</dbReference>
<dbReference type="InterPro" id="IPR043424">
    <property type="entry name" value="BLT-like"/>
</dbReference>
<organism evidence="2 3">
    <name type="scientific">Hibiscus syriacus</name>
    <name type="common">Rose of Sharon</name>
    <dbReference type="NCBI Taxonomy" id="106335"/>
    <lineage>
        <taxon>Eukaryota</taxon>
        <taxon>Viridiplantae</taxon>
        <taxon>Streptophyta</taxon>
        <taxon>Embryophyta</taxon>
        <taxon>Tracheophyta</taxon>
        <taxon>Spermatophyta</taxon>
        <taxon>Magnoliopsida</taxon>
        <taxon>eudicotyledons</taxon>
        <taxon>Gunneridae</taxon>
        <taxon>Pentapetalae</taxon>
        <taxon>rosids</taxon>
        <taxon>malvids</taxon>
        <taxon>Malvales</taxon>
        <taxon>Malvaceae</taxon>
        <taxon>Malvoideae</taxon>
        <taxon>Hibiscus</taxon>
    </lineage>
</organism>
<keyword evidence="3" id="KW-1185">Reference proteome</keyword>
<reference evidence="2" key="1">
    <citation type="submission" date="2019-09" db="EMBL/GenBank/DDBJ databases">
        <title>Draft genome information of white flower Hibiscus syriacus.</title>
        <authorList>
            <person name="Kim Y.-M."/>
        </authorList>
    </citation>
    <scope>NUCLEOTIDE SEQUENCE [LARGE SCALE GENOMIC DNA]</scope>
    <source>
        <strain evidence="2">YM2019G1</strain>
    </source>
</reference>
<proteinExistence type="predicted"/>
<comment type="caution">
    <text evidence="2">The sequence shown here is derived from an EMBL/GenBank/DDBJ whole genome shotgun (WGS) entry which is preliminary data.</text>
</comment>
<evidence type="ECO:0000313" key="3">
    <source>
        <dbReference type="Proteomes" id="UP000436088"/>
    </source>
</evidence>